<dbReference type="EnsemblPlants" id="TuG1812G0600001454.01.T01">
    <property type="protein sequence ID" value="TuG1812G0600001454.01.T01.cds422325"/>
    <property type="gene ID" value="TuG1812G0600001454.01"/>
</dbReference>
<evidence type="ECO:0000313" key="1">
    <source>
        <dbReference type="EnsemblPlants" id="TuG1812G0600001454.01.T01.cds422325"/>
    </source>
</evidence>
<dbReference type="Gramene" id="TuG1812G0600001454.01.T01">
    <property type="protein sequence ID" value="TuG1812G0600001454.01.T01.cds422325"/>
    <property type="gene ID" value="TuG1812G0600001454.01"/>
</dbReference>
<keyword evidence="2" id="KW-1185">Reference proteome</keyword>
<organism evidence="1 2">
    <name type="scientific">Triticum urartu</name>
    <name type="common">Red wild einkorn</name>
    <name type="synonym">Crithodium urartu</name>
    <dbReference type="NCBI Taxonomy" id="4572"/>
    <lineage>
        <taxon>Eukaryota</taxon>
        <taxon>Viridiplantae</taxon>
        <taxon>Streptophyta</taxon>
        <taxon>Embryophyta</taxon>
        <taxon>Tracheophyta</taxon>
        <taxon>Spermatophyta</taxon>
        <taxon>Magnoliopsida</taxon>
        <taxon>Liliopsida</taxon>
        <taxon>Poales</taxon>
        <taxon>Poaceae</taxon>
        <taxon>BOP clade</taxon>
        <taxon>Pooideae</taxon>
        <taxon>Triticodae</taxon>
        <taxon>Triticeae</taxon>
        <taxon>Triticinae</taxon>
        <taxon>Triticum</taxon>
    </lineage>
</organism>
<reference evidence="1" key="3">
    <citation type="submission" date="2022-06" db="UniProtKB">
        <authorList>
            <consortium name="EnsemblPlants"/>
        </authorList>
    </citation>
    <scope>IDENTIFICATION</scope>
</reference>
<reference evidence="2" key="1">
    <citation type="journal article" date="2013" name="Nature">
        <title>Draft genome of the wheat A-genome progenitor Triticum urartu.</title>
        <authorList>
            <person name="Ling H.Q."/>
            <person name="Zhao S."/>
            <person name="Liu D."/>
            <person name="Wang J."/>
            <person name="Sun H."/>
            <person name="Zhang C."/>
            <person name="Fan H."/>
            <person name="Li D."/>
            <person name="Dong L."/>
            <person name="Tao Y."/>
            <person name="Gao C."/>
            <person name="Wu H."/>
            <person name="Li Y."/>
            <person name="Cui Y."/>
            <person name="Guo X."/>
            <person name="Zheng S."/>
            <person name="Wang B."/>
            <person name="Yu K."/>
            <person name="Liang Q."/>
            <person name="Yang W."/>
            <person name="Lou X."/>
            <person name="Chen J."/>
            <person name="Feng M."/>
            <person name="Jian J."/>
            <person name="Zhang X."/>
            <person name="Luo G."/>
            <person name="Jiang Y."/>
            <person name="Liu J."/>
            <person name="Wang Z."/>
            <person name="Sha Y."/>
            <person name="Zhang B."/>
            <person name="Wu H."/>
            <person name="Tang D."/>
            <person name="Shen Q."/>
            <person name="Xue P."/>
            <person name="Zou S."/>
            <person name="Wang X."/>
            <person name="Liu X."/>
            <person name="Wang F."/>
            <person name="Yang Y."/>
            <person name="An X."/>
            <person name="Dong Z."/>
            <person name="Zhang K."/>
            <person name="Zhang X."/>
            <person name="Luo M.C."/>
            <person name="Dvorak J."/>
            <person name="Tong Y."/>
            <person name="Wang J."/>
            <person name="Yang H."/>
            <person name="Li Z."/>
            <person name="Wang D."/>
            <person name="Zhang A."/>
            <person name="Wang J."/>
        </authorList>
    </citation>
    <scope>NUCLEOTIDE SEQUENCE</scope>
    <source>
        <strain evidence="2">cv. G1812</strain>
    </source>
</reference>
<dbReference type="Proteomes" id="UP000015106">
    <property type="component" value="Chromosome 6"/>
</dbReference>
<evidence type="ECO:0000313" key="2">
    <source>
        <dbReference type="Proteomes" id="UP000015106"/>
    </source>
</evidence>
<reference evidence="1" key="2">
    <citation type="submission" date="2018-03" db="EMBL/GenBank/DDBJ databases">
        <title>The Triticum urartu genome reveals the dynamic nature of wheat genome evolution.</title>
        <authorList>
            <person name="Ling H."/>
            <person name="Ma B."/>
            <person name="Shi X."/>
            <person name="Liu H."/>
            <person name="Dong L."/>
            <person name="Sun H."/>
            <person name="Cao Y."/>
            <person name="Gao Q."/>
            <person name="Zheng S."/>
            <person name="Li Y."/>
            <person name="Yu Y."/>
            <person name="Du H."/>
            <person name="Qi M."/>
            <person name="Li Y."/>
            <person name="Yu H."/>
            <person name="Cui Y."/>
            <person name="Wang N."/>
            <person name="Chen C."/>
            <person name="Wu H."/>
            <person name="Zhao Y."/>
            <person name="Zhang J."/>
            <person name="Li Y."/>
            <person name="Zhou W."/>
            <person name="Zhang B."/>
            <person name="Hu W."/>
            <person name="Eijk M."/>
            <person name="Tang J."/>
            <person name="Witsenboer H."/>
            <person name="Zhao S."/>
            <person name="Li Z."/>
            <person name="Zhang A."/>
            <person name="Wang D."/>
            <person name="Liang C."/>
        </authorList>
    </citation>
    <scope>NUCLEOTIDE SEQUENCE [LARGE SCALE GENOMIC DNA]</scope>
    <source>
        <strain evidence="1">cv. G1812</strain>
    </source>
</reference>
<name>A0A8R7QQU9_TRIUA</name>
<proteinExistence type="predicted"/>
<accession>A0A8R7QQU9</accession>
<sequence>MGNFVVCSLGFHSMSWCSCFKLQSKLNNGSSCINWSNNIRLLPVSFGFVA</sequence>
<dbReference type="AlphaFoldDB" id="A0A8R7QQU9"/>
<protein>
    <submittedName>
        <fullName evidence="1">Uncharacterized protein</fullName>
    </submittedName>
</protein>